<evidence type="ECO:0000313" key="2">
    <source>
        <dbReference type="Proteomes" id="UP000308600"/>
    </source>
</evidence>
<accession>A0ACD3B7K5</accession>
<gene>
    <name evidence="1" type="ORF">BDN72DRAFT_122420</name>
</gene>
<dbReference type="EMBL" id="ML208271">
    <property type="protein sequence ID" value="TFK74058.1"/>
    <property type="molecule type" value="Genomic_DNA"/>
</dbReference>
<proteinExistence type="predicted"/>
<name>A0ACD3B7K5_9AGAR</name>
<reference evidence="1 2" key="1">
    <citation type="journal article" date="2019" name="Nat. Ecol. Evol.">
        <title>Megaphylogeny resolves global patterns of mushroom evolution.</title>
        <authorList>
            <person name="Varga T."/>
            <person name="Krizsan K."/>
            <person name="Foldi C."/>
            <person name="Dima B."/>
            <person name="Sanchez-Garcia M."/>
            <person name="Sanchez-Ramirez S."/>
            <person name="Szollosi G.J."/>
            <person name="Szarkandi J.G."/>
            <person name="Papp V."/>
            <person name="Albert L."/>
            <person name="Andreopoulos W."/>
            <person name="Angelini C."/>
            <person name="Antonin V."/>
            <person name="Barry K.W."/>
            <person name="Bougher N.L."/>
            <person name="Buchanan P."/>
            <person name="Buyck B."/>
            <person name="Bense V."/>
            <person name="Catcheside P."/>
            <person name="Chovatia M."/>
            <person name="Cooper J."/>
            <person name="Damon W."/>
            <person name="Desjardin D."/>
            <person name="Finy P."/>
            <person name="Geml J."/>
            <person name="Haridas S."/>
            <person name="Hughes K."/>
            <person name="Justo A."/>
            <person name="Karasinski D."/>
            <person name="Kautmanova I."/>
            <person name="Kiss B."/>
            <person name="Kocsube S."/>
            <person name="Kotiranta H."/>
            <person name="LaButti K.M."/>
            <person name="Lechner B.E."/>
            <person name="Liimatainen K."/>
            <person name="Lipzen A."/>
            <person name="Lukacs Z."/>
            <person name="Mihaltcheva S."/>
            <person name="Morgado L.N."/>
            <person name="Niskanen T."/>
            <person name="Noordeloos M.E."/>
            <person name="Ohm R.A."/>
            <person name="Ortiz-Santana B."/>
            <person name="Ovrebo C."/>
            <person name="Racz N."/>
            <person name="Riley R."/>
            <person name="Savchenko A."/>
            <person name="Shiryaev A."/>
            <person name="Soop K."/>
            <person name="Spirin V."/>
            <person name="Szebenyi C."/>
            <person name="Tomsovsky M."/>
            <person name="Tulloss R.E."/>
            <person name="Uehling J."/>
            <person name="Grigoriev I.V."/>
            <person name="Vagvolgyi C."/>
            <person name="Papp T."/>
            <person name="Martin F.M."/>
            <person name="Miettinen O."/>
            <person name="Hibbett D.S."/>
            <person name="Nagy L.G."/>
        </authorList>
    </citation>
    <scope>NUCLEOTIDE SEQUENCE [LARGE SCALE GENOMIC DNA]</scope>
    <source>
        <strain evidence="1 2">NL-1719</strain>
    </source>
</reference>
<dbReference type="Proteomes" id="UP000308600">
    <property type="component" value="Unassembled WGS sequence"/>
</dbReference>
<evidence type="ECO:0000313" key="1">
    <source>
        <dbReference type="EMBL" id="TFK74058.1"/>
    </source>
</evidence>
<sequence length="531" mass="58211">MCCESSGPIPSNHETMPVRASRRATSSSSQPPFILYNPTSQEYSGQTVSVTPQSHRDSIVCCSPFMNMGIVHKLCSKVLKMSHKHPEYASDPTPGQGRQSNDNELRPSRSRSSRRPSASHEPTRPKPIYRGSSPLKKADIHVILDISAEAIQENVERSWPQTGRFSSDEGQRYRYDEQEESTTISLRHQPSRIDTSFIDTSFLDTSFTLSDTHTSDTRHDSPSTSKVKLPSPIEFPYPSPEDLLPPNPYFERLEREKEKQRQSQASPTAYRQRSLHHTRTTTASFSKPTPLAYPTLASNQSSHNAQSSISLNAVETGPSGNARAYQRQPVTSSPARYTPFPTASPIRSPSSSPTQLSSLSLDSHTRARPHAQQPRPVHRQPTSPITKPIIVPNGVPQASVPRRATSSLTTNRAPPLQLTRTQSTTRSNAQLQSRPHTASSALPSNSKLGSPVATPTGQPQRQRHRGTSVSSSGTERSGLARSTSTTSRNVNINANPRATGSPNVGRTHLRQISISAHNNTSSKSLPAPIPF</sequence>
<keyword evidence="2" id="KW-1185">Reference proteome</keyword>
<organism evidence="1 2">
    <name type="scientific">Pluteus cervinus</name>
    <dbReference type="NCBI Taxonomy" id="181527"/>
    <lineage>
        <taxon>Eukaryota</taxon>
        <taxon>Fungi</taxon>
        <taxon>Dikarya</taxon>
        <taxon>Basidiomycota</taxon>
        <taxon>Agaricomycotina</taxon>
        <taxon>Agaricomycetes</taxon>
        <taxon>Agaricomycetidae</taxon>
        <taxon>Agaricales</taxon>
        <taxon>Pluteineae</taxon>
        <taxon>Pluteaceae</taxon>
        <taxon>Pluteus</taxon>
    </lineage>
</organism>
<protein>
    <submittedName>
        <fullName evidence="1">Uncharacterized protein</fullName>
    </submittedName>
</protein>